<evidence type="ECO:0000313" key="5">
    <source>
        <dbReference type="EMBL" id="OPL32706.1"/>
    </source>
</evidence>
<keyword evidence="6" id="KW-1185">Reference proteome</keyword>
<reference evidence="5 6" key="1">
    <citation type="journal article" date="2016" name="PLoS ONE">
        <title>A First Insight into the Genome of the Filter-Feeder Mussel Mytilus galloprovincialis.</title>
        <authorList>
            <person name="Murgarella M."/>
            <person name="Puiu D."/>
            <person name="Novoa B."/>
            <person name="Figueras A."/>
            <person name="Posada D."/>
            <person name="Canchaya C."/>
        </authorList>
    </citation>
    <scope>NUCLEOTIDE SEQUENCE [LARGE SCALE GENOMIC DNA]</scope>
    <source>
        <tissue evidence="5">Muscle</tissue>
    </source>
</reference>
<keyword evidence="3" id="KW-0677">Repeat</keyword>
<evidence type="ECO:0000256" key="3">
    <source>
        <dbReference type="ARBA" id="ARBA00022737"/>
    </source>
</evidence>
<name>A0A3L5TS05_MYTGA</name>
<dbReference type="InterPro" id="IPR041489">
    <property type="entry name" value="PDZ_6"/>
</dbReference>
<dbReference type="CDD" id="cd06681">
    <property type="entry name" value="PDZ2_GRIP1-2-like"/>
    <property type="match status" value="1"/>
</dbReference>
<feature type="domain" description="PDZ" evidence="4">
    <location>
        <begin position="118"/>
        <end position="194"/>
    </location>
</feature>
<dbReference type="Pfam" id="PF00595">
    <property type="entry name" value="PDZ"/>
    <property type="match status" value="1"/>
</dbReference>
<dbReference type="AlphaFoldDB" id="A0A3L5TS05"/>
<proteinExistence type="predicted"/>
<comment type="caution">
    <text evidence="5">The sequence shown here is derived from an EMBL/GenBank/DDBJ whole genome shotgun (WGS) entry which is preliminary data.</text>
</comment>
<feature type="domain" description="PDZ" evidence="4">
    <location>
        <begin position="18"/>
        <end position="104"/>
    </location>
</feature>
<dbReference type="SMART" id="SM00228">
    <property type="entry name" value="PDZ"/>
    <property type="match status" value="2"/>
</dbReference>
<protein>
    <recommendedName>
        <fullName evidence="4">PDZ domain-containing protein</fullName>
    </recommendedName>
</protein>
<dbReference type="Gene3D" id="2.30.42.10">
    <property type="match status" value="2"/>
</dbReference>
<accession>A0A3L5TS05</accession>
<dbReference type="Proteomes" id="UP000266721">
    <property type="component" value="Unassembled WGS sequence"/>
</dbReference>
<dbReference type="PANTHER" id="PTHR46227">
    <property type="entry name" value="GLUTAMATE RECEPTOR-INTERACTING PROTEIN GRIP"/>
    <property type="match status" value="1"/>
</dbReference>
<dbReference type="GO" id="GO:0098887">
    <property type="term" value="P:neurotransmitter receptor transport, endosome to postsynaptic membrane"/>
    <property type="evidence" value="ECO:0007669"/>
    <property type="project" value="TreeGrafter"/>
</dbReference>
<dbReference type="InterPro" id="IPR001478">
    <property type="entry name" value="PDZ"/>
</dbReference>
<comment type="subcellular location">
    <subcellularLocation>
        <location evidence="1">Cytoplasm</location>
    </subcellularLocation>
</comment>
<dbReference type="CDD" id="cd06684">
    <property type="entry name" value="PDZ3_GRIP1-2-like"/>
    <property type="match status" value="1"/>
</dbReference>
<feature type="non-terminal residue" evidence="5">
    <location>
        <position position="1"/>
    </location>
</feature>
<dbReference type="PANTHER" id="PTHR46227:SF2">
    <property type="entry name" value="FI03335P"/>
    <property type="match status" value="1"/>
</dbReference>
<dbReference type="Pfam" id="PF17820">
    <property type="entry name" value="PDZ_6"/>
    <property type="match status" value="1"/>
</dbReference>
<evidence type="ECO:0000256" key="2">
    <source>
        <dbReference type="ARBA" id="ARBA00022490"/>
    </source>
</evidence>
<dbReference type="SUPFAM" id="SSF50156">
    <property type="entry name" value="PDZ domain-like"/>
    <property type="match status" value="2"/>
</dbReference>
<dbReference type="EMBL" id="KV587405">
    <property type="protein sequence ID" value="OPL32706.1"/>
    <property type="molecule type" value="Genomic_DNA"/>
</dbReference>
<sequence length="226" mass="24451">MISSPFSSSFSVCCKQHIVSLERDSGGFGFTLRGGYHNNPQKSRALTVTQIRPGGSADREGSIQVGDRIVAINEYNVAHFTLSEASMFLQQCGHEANFTVEYDMSVIDTIKNATGPLLVEIGRVPGTSLGLGLSQTSHQGKWCLSIDGIDPMSLADRCGALHVGDLIRSIEGTSVEHMSIAEATQLLKCSLDEVVTLEILPAKIVEQHTSRDIISRRGIKSNLVSY</sequence>
<organism evidence="5 6">
    <name type="scientific">Mytilus galloprovincialis</name>
    <name type="common">Mediterranean mussel</name>
    <dbReference type="NCBI Taxonomy" id="29158"/>
    <lineage>
        <taxon>Eukaryota</taxon>
        <taxon>Metazoa</taxon>
        <taxon>Spiralia</taxon>
        <taxon>Lophotrochozoa</taxon>
        <taxon>Mollusca</taxon>
        <taxon>Bivalvia</taxon>
        <taxon>Autobranchia</taxon>
        <taxon>Pteriomorphia</taxon>
        <taxon>Mytilida</taxon>
        <taxon>Mytiloidea</taxon>
        <taxon>Mytilidae</taxon>
        <taxon>Mytilinae</taxon>
        <taxon>Mytilus</taxon>
    </lineage>
</organism>
<evidence type="ECO:0000259" key="4">
    <source>
        <dbReference type="PROSITE" id="PS50106"/>
    </source>
</evidence>
<evidence type="ECO:0000313" key="6">
    <source>
        <dbReference type="Proteomes" id="UP000266721"/>
    </source>
</evidence>
<dbReference type="GO" id="GO:0005737">
    <property type="term" value="C:cytoplasm"/>
    <property type="evidence" value="ECO:0007669"/>
    <property type="project" value="UniProtKB-SubCell"/>
</dbReference>
<evidence type="ECO:0000256" key="1">
    <source>
        <dbReference type="ARBA" id="ARBA00004496"/>
    </source>
</evidence>
<keyword evidence="2" id="KW-0963">Cytoplasm</keyword>
<gene>
    <name evidence="5" type="ORF">AM593_05136</name>
</gene>
<dbReference type="InterPro" id="IPR043545">
    <property type="entry name" value="GRIP1/2"/>
</dbReference>
<dbReference type="PROSITE" id="PS50106">
    <property type="entry name" value="PDZ"/>
    <property type="match status" value="2"/>
</dbReference>
<dbReference type="SMR" id="A0A3L5TS05"/>
<dbReference type="InterPro" id="IPR036034">
    <property type="entry name" value="PDZ_sf"/>
</dbReference>